<feature type="active site" description="Proton donor" evidence="2">
    <location>
        <position position="84"/>
    </location>
</feature>
<dbReference type="SUPFAM" id="SSF143011">
    <property type="entry name" value="RelE-like"/>
    <property type="match status" value="1"/>
</dbReference>
<dbReference type="GO" id="GO:0016787">
    <property type="term" value="F:hydrolase activity"/>
    <property type="evidence" value="ECO:0007669"/>
    <property type="project" value="UniProtKB-KW"/>
</dbReference>
<keyword evidence="1" id="KW-1277">Toxin-antitoxin system</keyword>
<proteinExistence type="predicted"/>
<evidence type="ECO:0000256" key="1">
    <source>
        <dbReference type="ARBA" id="ARBA00022649"/>
    </source>
</evidence>
<dbReference type="AlphaFoldDB" id="A0A377J2T4"/>
<sequence>MFEIHTTAKYKKQRKKLSQDDRDLLDSVIYTLASGESLEPKHRDHKLTGELKGFRECHIKPDLLLIYAKNQNALILTCVEVGSHSDLFKG</sequence>
<protein>
    <submittedName>
        <fullName evidence="3">Addiction module toxin</fullName>
        <ecNumber evidence="3">3.1.-.-</ecNumber>
    </submittedName>
</protein>
<evidence type="ECO:0000256" key="2">
    <source>
        <dbReference type="PIRSR" id="PIRSR006156-1"/>
    </source>
</evidence>
<dbReference type="Proteomes" id="UP000254841">
    <property type="component" value="Unassembled WGS sequence"/>
</dbReference>
<dbReference type="RefSeq" id="WP_115010862.1">
    <property type="nucleotide sequence ID" value="NZ_UGHV01000001.1"/>
</dbReference>
<dbReference type="EC" id="3.1.-.-" evidence="3"/>
<dbReference type="GO" id="GO:0006402">
    <property type="term" value="P:mRNA catabolic process"/>
    <property type="evidence" value="ECO:0007669"/>
    <property type="project" value="TreeGrafter"/>
</dbReference>
<dbReference type="PANTHER" id="PTHR40588:SF1">
    <property type="entry name" value="MRNA INTERFERASE TOXIN YAFQ"/>
    <property type="match status" value="1"/>
</dbReference>
<gene>
    <name evidence="3" type="primary">yafQ_1</name>
    <name evidence="4" type="synonym">yafQ_5</name>
    <name evidence="3" type="ORF">NCTC12410_00347</name>
    <name evidence="4" type="ORF">NCTC12410_02074</name>
</gene>
<name>A0A377J2T4_9HELI</name>
<dbReference type="InterPro" id="IPR004386">
    <property type="entry name" value="Toxin_YafQ-like"/>
</dbReference>
<dbReference type="OrthoDB" id="7030467at2"/>
<evidence type="ECO:0000313" key="3">
    <source>
        <dbReference type="EMBL" id="STO96534.1"/>
    </source>
</evidence>
<accession>A0A377J2T4</accession>
<keyword evidence="3" id="KW-0378">Hydrolase</keyword>
<dbReference type="Gene3D" id="3.30.2310.20">
    <property type="entry name" value="RelE-like"/>
    <property type="match status" value="1"/>
</dbReference>
<evidence type="ECO:0000313" key="4">
    <source>
        <dbReference type="EMBL" id="STP06535.1"/>
    </source>
</evidence>
<dbReference type="NCBIfam" id="TIGR02385">
    <property type="entry name" value="RelE_StbE"/>
    <property type="match status" value="1"/>
</dbReference>
<dbReference type="InterPro" id="IPR007712">
    <property type="entry name" value="RelE/ParE_toxin"/>
</dbReference>
<dbReference type="PANTHER" id="PTHR40588">
    <property type="entry name" value="MRNA INTERFERASE TOXIN YAFQ"/>
    <property type="match status" value="1"/>
</dbReference>
<dbReference type="InterPro" id="IPR035093">
    <property type="entry name" value="RelE/ParE_toxin_dom_sf"/>
</dbReference>
<dbReference type="EMBL" id="UGHV01000006">
    <property type="protein sequence ID" value="STP06535.1"/>
    <property type="molecule type" value="Genomic_DNA"/>
</dbReference>
<reference evidence="3 5" key="1">
    <citation type="submission" date="2018-06" db="EMBL/GenBank/DDBJ databases">
        <authorList>
            <consortium name="Pathogen Informatics"/>
            <person name="Doyle S."/>
        </authorList>
    </citation>
    <scope>NUCLEOTIDE SEQUENCE [LARGE SCALE GENOMIC DNA]</scope>
    <source>
        <strain evidence="3 5">NCTC12410</strain>
    </source>
</reference>
<dbReference type="Pfam" id="PF15738">
    <property type="entry name" value="YafQ_toxin"/>
    <property type="match status" value="1"/>
</dbReference>
<organism evidence="3 5">
    <name type="scientific">Helicobacter canis</name>
    <dbReference type="NCBI Taxonomy" id="29419"/>
    <lineage>
        <taxon>Bacteria</taxon>
        <taxon>Pseudomonadati</taxon>
        <taxon>Campylobacterota</taxon>
        <taxon>Epsilonproteobacteria</taxon>
        <taxon>Campylobacterales</taxon>
        <taxon>Helicobacteraceae</taxon>
        <taxon>Helicobacter</taxon>
    </lineage>
</organism>
<evidence type="ECO:0000313" key="5">
    <source>
        <dbReference type="Proteomes" id="UP000254841"/>
    </source>
</evidence>
<dbReference type="GO" id="GO:0006415">
    <property type="term" value="P:translational termination"/>
    <property type="evidence" value="ECO:0007669"/>
    <property type="project" value="TreeGrafter"/>
</dbReference>
<dbReference type="EMBL" id="UGHV01000001">
    <property type="protein sequence ID" value="STO96534.1"/>
    <property type="molecule type" value="Genomic_DNA"/>
</dbReference>
<dbReference type="PIRSF" id="PIRSF006156">
    <property type="entry name" value="YafQ"/>
    <property type="match status" value="1"/>
</dbReference>
<dbReference type="GO" id="GO:0004521">
    <property type="term" value="F:RNA endonuclease activity"/>
    <property type="evidence" value="ECO:0007669"/>
    <property type="project" value="TreeGrafter"/>
</dbReference>